<dbReference type="Pfam" id="PF00106">
    <property type="entry name" value="adh_short"/>
    <property type="match status" value="1"/>
</dbReference>
<dbReference type="STRING" id="376489.A5892_09015"/>
<dbReference type="SUPFAM" id="SSF51735">
    <property type="entry name" value="NAD(P)-binding Rossmann-fold domains"/>
    <property type="match status" value="1"/>
</dbReference>
<dbReference type="Gene3D" id="3.40.50.720">
    <property type="entry name" value="NAD(P)-binding Rossmann-like Domain"/>
    <property type="match status" value="1"/>
</dbReference>
<dbReference type="Proteomes" id="UP000077875">
    <property type="component" value="Chromosome"/>
</dbReference>
<dbReference type="RefSeq" id="WP_064122526.1">
    <property type="nucleotide sequence ID" value="NZ_CP015243.1"/>
</dbReference>
<dbReference type="KEGG" id="haa:A5892_09015"/>
<dbReference type="PANTHER" id="PTHR43976">
    <property type="entry name" value="SHORT CHAIN DEHYDROGENASE"/>
    <property type="match status" value="1"/>
</dbReference>
<accession>A0A172YEP8</accession>
<dbReference type="PRINTS" id="PR00081">
    <property type="entry name" value="GDHRDH"/>
</dbReference>
<dbReference type="EMBL" id="CP015243">
    <property type="protein sequence ID" value="ANF57586.1"/>
    <property type="molecule type" value="Genomic_DNA"/>
</dbReference>
<organism evidence="1 2">
    <name type="scientific">Halotalea alkalilenta</name>
    <dbReference type="NCBI Taxonomy" id="376489"/>
    <lineage>
        <taxon>Bacteria</taxon>
        <taxon>Pseudomonadati</taxon>
        <taxon>Pseudomonadota</taxon>
        <taxon>Gammaproteobacteria</taxon>
        <taxon>Oceanospirillales</taxon>
        <taxon>Halomonadaceae</taxon>
        <taxon>Halotalea</taxon>
    </lineage>
</organism>
<dbReference type="InterPro" id="IPR002347">
    <property type="entry name" value="SDR_fam"/>
</dbReference>
<evidence type="ECO:0000313" key="1">
    <source>
        <dbReference type="EMBL" id="ANF57586.1"/>
    </source>
</evidence>
<dbReference type="CDD" id="cd05374">
    <property type="entry name" value="17beta-HSD-like_SDR_c"/>
    <property type="match status" value="1"/>
</dbReference>
<dbReference type="AlphaFoldDB" id="A0A172YEP8"/>
<dbReference type="PANTHER" id="PTHR43976:SF9">
    <property type="entry name" value="OXIDOREDUCTASE"/>
    <property type="match status" value="1"/>
</dbReference>
<reference evidence="1 2" key="1">
    <citation type="submission" date="2016-04" db="EMBL/GenBank/DDBJ databases">
        <title>Complete Genome Sequence of Halotalea alkalilenta IHB B 13600.</title>
        <authorList>
            <person name="Swarnkar M.K."/>
            <person name="Sharma A."/>
            <person name="Kaushal K."/>
            <person name="Soni R."/>
            <person name="Rana S."/>
            <person name="Singh A.K."/>
            <person name="Gulati A."/>
        </authorList>
    </citation>
    <scope>NUCLEOTIDE SEQUENCE [LARGE SCALE GENOMIC DNA]</scope>
    <source>
        <strain evidence="1 2">IHB B 13600</strain>
    </source>
</reference>
<dbReference type="InterPro" id="IPR051911">
    <property type="entry name" value="SDR_oxidoreductase"/>
</dbReference>
<protein>
    <submittedName>
        <fullName evidence="1">Oxidoreductase</fullName>
    </submittedName>
</protein>
<evidence type="ECO:0000313" key="2">
    <source>
        <dbReference type="Proteomes" id="UP000077875"/>
    </source>
</evidence>
<dbReference type="InterPro" id="IPR036291">
    <property type="entry name" value="NAD(P)-bd_dom_sf"/>
</dbReference>
<gene>
    <name evidence="1" type="ORF">A5892_09015</name>
</gene>
<proteinExistence type="predicted"/>
<sequence length="302" mass="32234">MSQVILITGASSGFGSLIAQTLARQGHIVYAGMRDIARRNASKVAEAAKFAADNGVVLNPIELDIQLQPVVDQAIETIIAEQGAIDVVVHNAGHMTFGPTEAFTAEQLAQLYDVNVLGTQRVNRAVLPHMRERGTGYLVWVSSSSVRGGIPPFLGPYFAAKAGMDSLAVTYAYELARWGIGSTIVMPGVFTSGTSHFDHAGQPADYAVAAEYARGPYAVVPDVVMKGIERLEPDDNDPQLVADAIAGLLASPAGARPFRVYVDLSEDGCEVVDAVMERVRAEFLRRVDLGDLLKAAPRNIAN</sequence>
<name>A0A172YEP8_9GAMM</name>
<keyword evidence="2" id="KW-1185">Reference proteome</keyword>